<keyword evidence="2" id="KW-0732">Signal</keyword>
<dbReference type="OrthoDB" id="7308154at2"/>
<keyword evidence="4" id="KW-1185">Reference proteome</keyword>
<feature type="signal peptide" evidence="2">
    <location>
        <begin position="1"/>
        <end position="19"/>
    </location>
</feature>
<comment type="caution">
    <text evidence="3">The sequence shown here is derived from an EMBL/GenBank/DDBJ whole genome shotgun (WGS) entry which is preliminary data.</text>
</comment>
<protein>
    <recommendedName>
        <fullName evidence="5">AAA+ family ATPase</fullName>
    </recommendedName>
</protein>
<feature type="region of interest" description="Disordered" evidence="1">
    <location>
        <begin position="93"/>
        <end position="120"/>
    </location>
</feature>
<proteinExistence type="predicted"/>
<sequence length="120" mass="13378">MKRLVLPLVICVAASPVLAEEEKGFSLMEEGAKLFFKGILQEMEPAMDDLQALADTMEPAMRQFVREMGPALAEVLRKVDDLSMYHAPEMLPNGDIIMRRKQPQPDQVPSEPAPQGEVDL</sequence>
<dbReference type="Proteomes" id="UP000306113">
    <property type="component" value="Unassembled WGS sequence"/>
</dbReference>
<evidence type="ECO:0000313" key="3">
    <source>
        <dbReference type="EMBL" id="THD75806.1"/>
    </source>
</evidence>
<reference evidence="3 4" key="1">
    <citation type="submission" date="2019-04" db="EMBL/GenBank/DDBJ databases">
        <title>Draft genome sequence of Youngimonas vesicularis.</title>
        <authorList>
            <person name="Hameed A."/>
        </authorList>
    </citation>
    <scope>NUCLEOTIDE SEQUENCE [LARGE SCALE GENOMIC DNA]</scope>
    <source>
        <strain evidence="3 4">CC-AMW-E</strain>
    </source>
</reference>
<name>A0A4S3MBS3_9RHOB</name>
<dbReference type="AlphaFoldDB" id="A0A4S3MBS3"/>
<evidence type="ECO:0000256" key="1">
    <source>
        <dbReference type="SAM" id="MobiDB-lite"/>
    </source>
</evidence>
<dbReference type="RefSeq" id="WP_136338168.1">
    <property type="nucleotide sequence ID" value="NZ_SSMD01000002.1"/>
</dbReference>
<gene>
    <name evidence="3" type="ORF">E7681_04950</name>
</gene>
<accession>A0A4S3MBS3</accession>
<evidence type="ECO:0000256" key="2">
    <source>
        <dbReference type="SAM" id="SignalP"/>
    </source>
</evidence>
<feature type="chain" id="PRO_5020951523" description="AAA+ family ATPase" evidence="2">
    <location>
        <begin position="20"/>
        <end position="120"/>
    </location>
</feature>
<dbReference type="EMBL" id="SSMD01000002">
    <property type="protein sequence ID" value="THD75806.1"/>
    <property type="molecule type" value="Genomic_DNA"/>
</dbReference>
<evidence type="ECO:0000313" key="4">
    <source>
        <dbReference type="Proteomes" id="UP000306113"/>
    </source>
</evidence>
<organism evidence="3 4">
    <name type="scientific">Thalassobius vesicularis</name>
    <dbReference type="NCBI Taxonomy" id="1294297"/>
    <lineage>
        <taxon>Bacteria</taxon>
        <taxon>Pseudomonadati</taxon>
        <taxon>Pseudomonadota</taxon>
        <taxon>Alphaproteobacteria</taxon>
        <taxon>Rhodobacterales</taxon>
        <taxon>Roseobacteraceae</taxon>
        <taxon>Thalassovita</taxon>
    </lineage>
</organism>
<evidence type="ECO:0008006" key="5">
    <source>
        <dbReference type="Google" id="ProtNLM"/>
    </source>
</evidence>